<keyword evidence="7" id="KW-0106">Calcium</keyword>
<gene>
    <name evidence="13" type="ORF">C4D60_Mb06t01750</name>
</gene>
<dbReference type="GO" id="GO:0005886">
    <property type="term" value="C:plasma membrane"/>
    <property type="evidence" value="ECO:0007669"/>
    <property type="project" value="UniProtKB-SubCell"/>
</dbReference>
<evidence type="ECO:0000256" key="2">
    <source>
        <dbReference type="ARBA" id="ARBA00004236"/>
    </source>
</evidence>
<reference evidence="13 14" key="1">
    <citation type="journal article" date="2019" name="Nat. Plants">
        <title>Genome sequencing of Musa balbisiana reveals subgenome evolution and function divergence in polyploid bananas.</title>
        <authorList>
            <person name="Yao X."/>
        </authorList>
    </citation>
    <scope>NUCLEOTIDE SEQUENCE [LARGE SCALE GENOMIC DNA]</scope>
    <source>
        <strain evidence="14">cv. DH-PKW</strain>
        <tissue evidence="13">Leaves</tissue>
    </source>
</reference>
<dbReference type="GO" id="GO:0005634">
    <property type="term" value="C:nucleus"/>
    <property type="evidence" value="ECO:0007669"/>
    <property type="project" value="UniProtKB-SubCell"/>
</dbReference>
<proteinExistence type="inferred from homology"/>
<evidence type="ECO:0000259" key="12">
    <source>
        <dbReference type="PROSITE" id="PS50004"/>
    </source>
</evidence>
<dbReference type="PROSITE" id="PS50004">
    <property type="entry name" value="C2"/>
    <property type="match status" value="1"/>
</dbReference>
<organism evidence="13 14">
    <name type="scientific">Musa balbisiana</name>
    <name type="common">Banana</name>
    <dbReference type="NCBI Taxonomy" id="52838"/>
    <lineage>
        <taxon>Eukaryota</taxon>
        <taxon>Viridiplantae</taxon>
        <taxon>Streptophyta</taxon>
        <taxon>Embryophyta</taxon>
        <taxon>Tracheophyta</taxon>
        <taxon>Spermatophyta</taxon>
        <taxon>Magnoliopsida</taxon>
        <taxon>Liliopsida</taxon>
        <taxon>Zingiberales</taxon>
        <taxon>Musaceae</taxon>
        <taxon>Musa</taxon>
    </lineage>
</organism>
<evidence type="ECO:0000256" key="7">
    <source>
        <dbReference type="ARBA" id="ARBA00022837"/>
    </source>
</evidence>
<evidence type="ECO:0000313" key="14">
    <source>
        <dbReference type="Proteomes" id="UP000317650"/>
    </source>
</evidence>
<dbReference type="Proteomes" id="UP000317650">
    <property type="component" value="Chromosome 6"/>
</dbReference>
<keyword evidence="9" id="KW-0472">Membrane</keyword>
<dbReference type="AlphaFoldDB" id="A0A4S8IKL5"/>
<name>A0A4S8IKL5_MUSBA</name>
<dbReference type="EMBL" id="PYDT01000009">
    <property type="protein sequence ID" value="THU48699.1"/>
    <property type="molecule type" value="Genomic_DNA"/>
</dbReference>
<evidence type="ECO:0000256" key="6">
    <source>
        <dbReference type="ARBA" id="ARBA00022723"/>
    </source>
</evidence>
<dbReference type="Gene3D" id="2.60.40.150">
    <property type="entry name" value="C2 domain"/>
    <property type="match status" value="1"/>
</dbReference>
<dbReference type="GO" id="GO:0005096">
    <property type="term" value="F:GTPase activator activity"/>
    <property type="evidence" value="ECO:0007669"/>
    <property type="project" value="UniProtKB-KW"/>
</dbReference>
<keyword evidence="6" id="KW-0479">Metal-binding</keyword>
<keyword evidence="10" id="KW-0539">Nucleus</keyword>
<evidence type="ECO:0000256" key="9">
    <source>
        <dbReference type="ARBA" id="ARBA00023136"/>
    </source>
</evidence>
<accession>A0A4S8IKL5</accession>
<comment type="subcellular location">
    <subcellularLocation>
        <location evidence="2">Cell membrane</location>
    </subcellularLocation>
    <subcellularLocation>
        <location evidence="1">Nucleus</location>
    </subcellularLocation>
</comment>
<dbReference type="GO" id="GO:0046872">
    <property type="term" value="F:metal ion binding"/>
    <property type="evidence" value="ECO:0007669"/>
    <property type="project" value="UniProtKB-KW"/>
</dbReference>
<dbReference type="SUPFAM" id="SSF49562">
    <property type="entry name" value="C2 domain (Calcium/lipid-binding domain, CaLB)"/>
    <property type="match status" value="1"/>
</dbReference>
<dbReference type="InterPro" id="IPR044562">
    <property type="entry name" value="CAR1-11"/>
</dbReference>
<dbReference type="GO" id="GO:0009738">
    <property type="term" value="P:abscisic acid-activated signaling pathway"/>
    <property type="evidence" value="ECO:0007669"/>
    <property type="project" value="UniProtKB-KW"/>
</dbReference>
<protein>
    <recommendedName>
        <fullName evidence="12">C2 domain-containing protein</fullName>
    </recommendedName>
</protein>
<comment type="similarity">
    <text evidence="11">Belongs to the plant CAR protein family.</text>
</comment>
<evidence type="ECO:0000256" key="10">
    <source>
        <dbReference type="ARBA" id="ARBA00023242"/>
    </source>
</evidence>
<keyword evidence="3" id="KW-0343">GTPase activation</keyword>
<dbReference type="STRING" id="52838.A0A4S8IKL5"/>
<dbReference type="InterPro" id="IPR035892">
    <property type="entry name" value="C2_domain_sf"/>
</dbReference>
<dbReference type="Pfam" id="PF00168">
    <property type="entry name" value="C2"/>
    <property type="match status" value="1"/>
</dbReference>
<evidence type="ECO:0000313" key="13">
    <source>
        <dbReference type="EMBL" id="THU48699.1"/>
    </source>
</evidence>
<evidence type="ECO:0000256" key="8">
    <source>
        <dbReference type="ARBA" id="ARBA00023121"/>
    </source>
</evidence>
<comment type="caution">
    <text evidence="13">The sequence shown here is derived from an EMBL/GenBank/DDBJ whole genome shotgun (WGS) entry which is preliminary data.</text>
</comment>
<keyword evidence="4" id="KW-1003">Cell membrane</keyword>
<evidence type="ECO:0000256" key="3">
    <source>
        <dbReference type="ARBA" id="ARBA00022468"/>
    </source>
</evidence>
<evidence type="ECO:0000256" key="11">
    <source>
        <dbReference type="ARBA" id="ARBA00024037"/>
    </source>
</evidence>
<dbReference type="SMART" id="SM00239">
    <property type="entry name" value="C2"/>
    <property type="match status" value="1"/>
</dbReference>
<evidence type="ECO:0000256" key="5">
    <source>
        <dbReference type="ARBA" id="ARBA00022682"/>
    </source>
</evidence>
<evidence type="ECO:0000256" key="4">
    <source>
        <dbReference type="ARBA" id="ARBA00022475"/>
    </source>
</evidence>
<dbReference type="PANTHER" id="PTHR45933">
    <property type="entry name" value="PROTEIN C2-DOMAIN ABA-RELATED 4"/>
    <property type="match status" value="1"/>
</dbReference>
<keyword evidence="8" id="KW-0446">Lipid-binding</keyword>
<keyword evidence="14" id="KW-1185">Reference proteome</keyword>
<sequence length="168" mass="18660">MENVTGLLRVRVVRGVNLAKRDAGDSDAYVVVLMGDQKLKTSVKKNSLNPEWNEDLNFCVSDPTQPLKIDLQEIYDKDTLTQDDKMGDAELDIQQFMEAVKMGLADLPNGFVIETMRPSQQNCLAGDSTITSKDGMIAQDVVLQLRNVESGKVELQLLWLSVPCAPDF</sequence>
<dbReference type="PANTHER" id="PTHR45933:SF20">
    <property type="entry name" value="OS07G0108400 PROTEIN"/>
    <property type="match status" value="1"/>
</dbReference>
<keyword evidence="5" id="KW-0938">Abscisic acid signaling pathway</keyword>
<dbReference type="InterPro" id="IPR000008">
    <property type="entry name" value="C2_dom"/>
</dbReference>
<dbReference type="GO" id="GO:0008289">
    <property type="term" value="F:lipid binding"/>
    <property type="evidence" value="ECO:0007669"/>
    <property type="project" value="UniProtKB-KW"/>
</dbReference>
<feature type="domain" description="C2" evidence="12">
    <location>
        <begin position="1"/>
        <end position="109"/>
    </location>
</feature>
<evidence type="ECO:0000256" key="1">
    <source>
        <dbReference type="ARBA" id="ARBA00004123"/>
    </source>
</evidence>